<dbReference type="GO" id="GO:0005737">
    <property type="term" value="C:cytoplasm"/>
    <property type="evidence" value="ECO:0007669"/>
    <property type="project" value="UniProtKB-SubCell"/>
</dbReference>
<evidence type="ECO:0000256" key="3">
    <source>
        <dbReference type="ARBA" id="ARBA00022485"/>
    </source>
</evidence>
<evidence type="ECO:0000313" key="14">
    <source>
        <dbReference type="EMBL" id="MCP2358027.1"/>
    </source>
</evidence>
<dbReference type="HAMAP" id="MF_01479">
    <property type="entry name" value="WhiB"/>
    <property type="match status" value="1"/>
</dbReference>
<keyword evidence="5 11" id="KW-0408">Iron</keyword>
<keyword evidence="9 11" id="KW-1015">Disulfide bond</keyword>
<keyword evidence="10 11" id="KW-0804">Transcription</keyword>
<dbReference type="GO" id="GO:0035731">
    <property type="term" value="F:dinitrosyl-iron complex binding"/>
    <property type="evidence" value="ECO:0007669"/>
    <property type="project" value="UniProtKB-UniRule"/>
</dbReference>
<organism evidence="14 15">
    <name type="scientific">Nonomuraea thailandensis</name>
    <dbReference type="NCBI Taxonomy" id="1188745"/>
    <lineage>
        <taxon>Bacteria</taxon>
        <taxon>Bacillati</taxon>
        <taxon>Actinomycetota</taxon>
        <taxon>Actinomycetes</taxon>
        <taxon>Streptosporangiales</taxon>
        <taxon>Streptosporangiaceae</taxon>
        <taxon>Nonomuraea</taxon>
    </lineage>
</organism>
<dbReference type="GO" id="GO:0047134">
    <property type="term" value="F:protein-disulfide reductase [NAD(P)H] activity"/>
    <property type="evidence" value="ECO:0007669"/>
    <property type="project" value="TreeGrafter"/>
</dbReference>
<evidence type="ECO:0000259" key="13">
    <source>
        <dbReference type="PROSITE" id="PS51674"/>
    </source>
</evidence>
<evidence type="ECO:0000256" key="6">
    <source>
        <dbReference type="ARBA" id="ARBA00023014"/>
    </source>
</evidence>
<feature type="binding site" evidence="11">
    <location>
        <position position="45"/>
    </location>
    <ligand>
        <name>[4Fe-4S] cluster</name>
        <dbReference type="ChEBI" id="CHEBI:49883"/>
    </ligand>
</feature>
<feature type="domain" description="4Fe-4S Wbl-type" evidence="13">
    <location>
        <begin position="13"/>
        <end position="75"/>
    </location>
</feature>
<sequence length="106" mass="11677">MIEISLRWADRAACGTHDPDLFFPLAWETLSTAQAADVRSICAACAVRRPCLEWALATGEADGMWGGVTPRERRRMRAARNLRTPPEAPAPHALARQRTPERPASA</sequence>
<evidence type="ECO:0000256" key="12">
    <source>
        <dbReference type="SAM" id="MobiDB-lite"/>
    </source>
</evidence>
<dbReference type="GO" id="GO:0051539">
    <property type="term" value="F:4 iron, 4 sulfur cluster binding"/>
    <property type="evidence" value="ECO:0007669"/>
    <property type="project" value="UniProtKB-UniRule"/>
</dbReference>
<feature type="binding site" evidence="11">
    <location>
        <position position="51"/>
    </location>
    <ligand>
        <name>[4Fe-4S] cluster</name>
        <dbReference type="ChEBI" id="CHEBI:49883"/>
    </ligand>
</feature>
<feature type="region of interest" description="Disordered" evidence="12">
    <location>
        <begin position="78"/>
        <end position="106"/>
    </location>
</feature>
<comment type="PTM">
    <text evidence="11">The Fe-S cluster can be nitrosylated by nitric oxide (NO).</text>
</comment>
<dbReference type="PANTHER" id="PTHR38839">
    <property type="entry name" value="TRANSCRIPTIONAL REGULATOR WHID-RELATED"/>
    <property type="match status" value="1"/>
</dbReference>
<keyword evidence="6 11" id="KW-0411">Iron-sulfur</keyword>
<comment type="caution">
    <text evidence="14">The sequence shown here is derived from an EMBL/GenBank/DDBJ whole genome shotgun (WGS) entry which is preliminary data.</text>
</comment>
<comment type="PTM">
    <text evidence="11">Upon Fe-S cluster removal intramolecular disulfide bonds are formed.</text>
</comment>
<keyword evidence="11" id="KW-0963">Cytoplasm</keyword>
<dbReference type="GO" id="GO:0003677">
    <property type="term" value="F:DNA binding"/>
    <property type="evidence" value="ECO:0007669"/>
    <property type="project" value="UniProtKB-UniRule"/>
</dbReference>
<dbReference type="GO" id="GO:0045454">
    <property type="term" value="P:cell redox homeostasis"/>
    <property type="evidence" value="ECO:0007669"/>
    <property type="project" value="TreeGrafter"/>
</dbReference>
<dbReference type="RefSeq" id="WP_253745123.1">
    <property type="nucleotide sequence ID" value="NZ_BAABKA010000067.1"/>
</dbReference>
<protein>
    <recommendedName>
        <fullName evidence="11">Transcriptional regulator WhiB</fullName>
    </recommendedName>
</protein>
<keyword evidence="15" id="KW-1185">Reference proteome</keyword>
<gene>
    <name evidence="11" type="primary">whiB</name>
    <name evidence="14" type="ORF">HD597_005047</name>
</gene>
<evidence type="ECO:0000256" key="9">
    <source>
        <dbReference type="ARBA" id="ARBA00023157"/>
    </source>
</evidence>
<evidence type="ECO:0000256" key="7">
    <source>
        <dbReference type="ARBA" id="ARBA00023015"/>
    </source>
</evidence>
<dbReference type="AlphaFoldDB" id="A0A9X2K258"/>
<reference evidence="14" key="1">
    <citation type="submission" date="2022-06" db="EMBL/GenBank/DDBJ databases">
        <title>Sequencing the genomes of 1000 actinobacteria strains.</title>
        <authorList>
            <person name="Klenk H.-P."/>
        </authorList>
    </citation>
    <scope>NUCLEOTIDE SEQUENCE</scope>
    <source>
        <strain evidence="14">DSM 46694</strain>
    </source>
</reference>
<evidence type="ECO:0000313" key="15">
    <source>
        <dbReference type="Proteomes" id="UP001139648"/>
    </source>
</evidence>
<feature type="binding site" evidence="11">
    <location>
        <position position="42"/>
    </location>
    <ligand>
        <name>[4Fe-4S] cluster</name>
        <dbReference type="ChEBI" id="CHEBI:49883"/>
    </ligand>
</feature>
<keyword evidence="4 11" id="KW-0479">Metal-binding</keyword>
<name>A0A9X2K258_9ACTN</name>
<feature type="binding site" evidence="11">
    <location>
        <position position="14"/>
    </location>
    <ligand>
        <name>[4Fe-4S] cluster</name>
        <dbReference type="ChEBI" id="CHEBI:49883"/>
    </ligand>
</feature>
<evidence type="ECO:0000256" key="1">
    <source>
        <dbReference type="ARBA" id="ARBA00004496"/>
    </source>
</evidence>
<comment type="cofactor">
    <cofactor evidence="11">
        <name>[4Fe-4S] cluster</name>
        <dbReference type="ChEBI" id="CHEBI:49883"/>
    </cofactor>
    <text evidence="11">Binds 1 [4Fe-4S] cluster per subunit. Following nitrosylation of the [4Fe-4S] cluster binds 1 [4Fe-8(NO)] cluster per subunit.</text>
</comment>
<dbReference type="GO" id="GO:0046872">
    <property type="term" value="F:metal ion binding"/>
    <property type="evidence" value="ECO:0007669"/>
    <property type="project" value="UniProtKB-KW"/>
</dbReference>
<keyword evidence="3 11" id="KW-0004">4Fe-4S</keyword>
<dbReference type="GO" id="GO:0045892">
    <property type="term" value="P:negative regulation of DNA-templated transcription"/>
    <property type="evidence" value="ECO:0007669"/>
    <property type="project" value="TreeGrafter"/>
</dbReference>
<comment type="function">
    <text evidence="11">Acts as a transcriptional regulator. Probably redox-responsive. The apo- but not holo-form probably binds DNA.</text>
</comment>
<dbReference type="Pfam" id="PF02467">
    <property type="entry name" value="Whib"/>
    <property type="match status" value="1"/>
</dbReference>
<comment type="subcellular location">
    <subcellularLocation>
        <location evidence="1 11">Cytoplasm</location>
    </subcellularLocation>
</comment>
<dbReference type="InterPro" id="IPR034768">
    <property type="entry name" value="4FE4S_WBL"/>
</dbReference>
<evidence type="ECO:0000256" key="8">
    <source>
        <dbReference type="ARBA" id="ARBA00023125"/>
    </source>
</evidence>
<dbReference type="InterPro" id="IPR003482">
    <property type="entry name" value="Whib"/>
</dbReference>
<evidence type="ECO:0000256" key="11">
    <source>
        <dbReference type="HAMAP-Rule" id="MF_01479"/>
    </source>
</evidence>
<keyword evidence="7 11" id="KW-0805">Transcription regulation</keyword>
<evidence type="ECO:0000256" key="4">
    <source>
        <dbReference type="ARBA" id="ARBA00022723"/>
    </source>
</evidence>
<accession>A0A9X2K258</accession>
<evidence type="ECO:0000256" key="10">
    <source>
        <dbReference type="ARBA" id="ARBA00023163"/>
    </source>
</evidence>
<dbReference type="Proteomes" id="UP001139648">
    <property type="component" value="Unassembled WGS sequence"/>
</dbReference>
<evidence type="ECO:0000256" key="5">
    <source>
        <dbReference type="ARBA" id="ARBA00023004"/>
    </source>
</evidence>
<evidence type="ECO:0000256" key="2">
    <source>
        <dbReference type="ARBA" id="ARBA00006597"/>
    </source>
</evidence>
<dbReference type="PROSITE" id="PS51674">
    <property type="entry name" value="4FE4S_WBL"/>
    <property type="match status" value="1"/>
</dbReference>
<dbReference type="EMBL" id="JAMZEB010000002">
    <property type="protein sequence ID" value="MCP2358027.1"/>
    <property type="molecule type" value="Genomic_DNA"/>
</dbReference>
<keyword evidence="8 11" id="KW-0238">DNA-binding</keyword>
<comment type="similarity">
    <text evidence="2 11">Belongs to the WhiB family.</text>
</comment>
<proteinExistence type="inferred from homology"/>